<dbReference type="EMBL" id="JYDL01000317">
    <property type="protein sequence ID" value="KRX12607.1"/>
    <property type="molecule type" value="Genomic_DNA"/>
</dbReference>
<evidence type="ECO:0000313" key="2">
    <source>
        <dbReference type="Proteomes" id="UP000054630"/>
    </source>
</evidence>
<keyword evidence="2" id="KW-1185">Reference proteome</keyword>
<reference evidence="1 2" key="1">
    <citation type="submission" date="2015-01" db="EMBL/GenBank/DDBJ databases">
        <title>Evolution of Trichinella species and genotypes.</title>
        <authorList>
            <person name="Korhonen P.K."/>
            <person name="Edoardo P."/>
            <person name="Giuseppe L.R."/>
            <person name="Gasser R.B."/>
        </authorList>
    </citation>
    <scope>NUCLEOTIDE SEQUENCE [LARGE SCALE GENOMIC DNA]</scope>
    <source>
        <strain evidence="1">ISS37</strain>
    </source>
</reference>
<comment type="caution">
    <text evidence="1">The sequence shown here is derived from an EMBL/GenBank/DDBJ whole genome shotgun (WGS) entry which is preliminary data.</text>
</comment>
<gene>
    <name evidence="1" type="ORF">T07_12928</name>
</gene>
<organism evidence="1 2">
    <name type="scientific">Trichinella nelsoni</name>
    <dbReference type="NCBI Taxonomy" id="6336"/>
    <lineage>
        <taxon>Eukaryota</taxon>
        <taxon>Metazoa</taxon>
        <taxon>Ecdysozoa</taxon>
        <taxon>Nematoda</taxon>
        <taxon>Enoplea</taxon>
        <taxon>Dorylaimia</taxon>
        <taxon>Trichinellida</taxon>
        <taxon>Trichinellidae</taxon>
        <taxon>Trichinella</taxon>
    </lineage>
</organism>
<accession>A0A0V0RDR4</accession>
<name>A0A0V0RDR4_9BILA</name>
<sequence length="72" mass="8793">MYTNHVRRERKETTRVNFRRNAKRHTTTLVKSCNSKQQIHRKHCLLKNKDNKHVNVKRNEKMSFNNTKSMQI</sequence>
<dbReference type="AlphaFoldDB" id="A0A0V0RDR4"/>
<dbReference type="Proteomes" id="UP000054630">
    <property type="component" value="Unassembled WGS sequence"/>
</dbReference>
<evidence type="ECO:0000313" key="1">
    <source>
        <dbReference type="EMBL" id="KRX12607.1"/>
    </source>
</evidence>
<proteinExistence type="predicted"/>
<protein>
    <submittedName>
        <fullName evidence="1">Uncharacterized protein</fullName>
    </submittedName>
</protein>